<dbReference type="Pfam" id="PF19781">
    <property type="entry name" value="DUF6266"/>
    <property type="match status" value="1"/>
</dbReference>
<dbReference type="InterPro" id="IPR046233">
    <property type="entry name" value="DUF6266"/>
</dbReference>
<dbReference type="RefSeq" id="WP_110832123.1">
    <property type="nucleotide sequence ID" value="NZ_QKLU01000005.1"/>
</dbReference>
<name>A0A318UAU7_9SPHI</name>
<feature type="region of interest" description="Disordered" evidence="1">
    <location>
        <begin position="29"/>
        <end position="48"/>
    </location>
</feature>
<protein>
    <submittedName>
        <fullName evidence="2">Uncharacterized protein</fullName>
    </submittedName>
</protein>
<gene>
    <name evidence="2" type="ORF">B0O44_10564</name>
</gene>
<evidence type="ECO:0000313" key="2">
    <source>
        <dbReference type="EMBL" id="PYF72695.1"/>
    </source>
</evidence>
<dbReference type="EMBL" id="QKLU01000005">
    <property type="protein sequence ID" value="PYF72695.1"/>
    <property type="molecule type" value="Genomic_DNA"/>
</dbReference>
<keyword evidence="3" id="KW-1185">Reference proteome</keyword>
<dbReference type="OrthoDB" id="821958at2"/>
<feature type="compositionally biased region" description="Basic residues" evidence="1">
    <location>
        <begin position="32"/>
        <end position="41"/>
    </location>
</feature>
<evidence type="ECO:0000313" key="3">
    <source>
        <dbReference type="Proteomes" id="UP000248198"/>
    </source>
</evidence>
<evidence type="ECO:0000256" key="1">
    <source>
        <dbReference type="SAM" id="MobiDB-lite"/>
    </source>
</evidence>
<proteinExistence type="predicted"/>
<comment type="caution">
    <text evidence="2">The sequence shown here is derived from an EMBL/GenBank/DDBJ whole genome shotgun (WGS) entry which is preliminary data.</text>
</comment>
<reference evidence="2 3" key="1">
    <citation type="submission" date="2018-06" db="EMBL/GenBank/DDBJ databases">
        <title>Genomic Encyclopedia of Archaeal and Bacterial Type Strains, Phase II (KMG-II): from individual species to whole genera.</title>
        <authorList>
            <person name="Goeker M."/>
        </authorList>
    </citation>
    <scope>NUCLEOTIDE SEQUENCE [LARGE SCALE GENOMIC DNA]</scope>
    <source>
        <strain evidence="2 3">DSM 27372</strain>
    </source>
</reference>
<accession>A0A318UAU7</accession>
<dbReference type="AlphaFoldDB" id="A0A318UAU7"/>
<sequence length="209" mass="23402">MAIMKNGIMGGFSGKVGTVVGYKLKGKDVMRGKPKKRRGKPSPKEQDNREKFGYVQLWLKPLTDFLRVGFNNYHPNYQGFVAAKSYQLTHVVKKVEEKYFIDPAQALVSFGSLSPATEASVLAGKPASLTFNWKGGKYHYDERTMILVYDIANERAYYDTAAVKRSAGTYALELTKSYSGKEVHVYLAFVSDDRKNQSNSQYLGAVTVL</sequence>
<organism evidence="2 3">
    <name type="scientific">Pedobacter nutrimenti</name>
    <dbReference type="NCBI Taxonomy" id="1241337"/>
    <lineage>
        <taxon>Bacteria</taxon>
        <taxon>Pseudomonadati</taxon>
        <taxon>Bacteroidota</taxon>
        <taxon>Sphingobacteriia</taxon>
        <taxon>Sphingobacteriales</taxon>
        <taxon>Sphingobacteriaceae</taxon>
        <taxon>Pedobacter</taxon>
    </lineage>
</organism>
<dbReference type="Proteomes" id="UP000248198">
    <property type="component" value="Unassembled WGS sequence"/>
</dbReference>